<dbReference type="SMART" id="SM00490">
    <property type="entry name" value="HELICc"/>
    <property type="match status" value="1"/>
</dbReference>
<feature type="compositionally biased region" description="Basic and acidic residues" evidence="9">
    <location>
        <begin position="701"/>
        <end position="711"/>
    </location>
</feature>
<feature type="compositionally biased region" description="Basic and acidic residues" evidence="9">
    <location>
        <begin position="611"/>
        <end position="623"/>
    </location>
</feature>
<gene>
    <name evidence="12" type="ORF">MBM_01660</name>
</gene>
<dbReference type="STRING" id="1072389.K1XFY3"/>
<evidence type="ECO:0000256" key="1">
    <source>
        <dbReference type="ARBA" id="ARBA00022741"/>
    </source>
</evidence>
<dbReference type="SMART" id="SM00487">
    <property type="entry name" value="DEXDc"/>
    <property type="match status" value="1"/>
</dbReference>
<dbReference type="eggNOG" id="KOG0342">
    <property type="taxonomic scope" value="Eukaryota"/>
</dbReference>
<dbReference type="GO" id="GO:0003723">
    <property type="term" value="F:RNA binding"/>
    <property type="evidence" value="ECO:0007669"/>
    <property type="project" value="UniProtKB-UniRule"/>
</dbReference>
<dbReference type="OMA" id="TQREGCH"/>
<dbReference type="InParanoid" id="K1XFY3"/>
<dbReference type="AlphaFoldDB" id="K1XFY3"/>
<dbReference type="PROSITE" id="PS51192">
    <property type="entry name" value="HELICASE_ATP_BIND_1"/>
    <property type="match status" value="1"/>
</dbReference>
<dbReference type="HOGENOM" id="CLU_003041_26_6_1"/>
<dbReference type="InterPro" id="IPR001650">
    <property type="entry name" value="Helicase_C-like"/>
</dbReference>
<keyword evidence="2 7" id="KW-0378">Hydrolase</keyword>
<evidence type="ECO:0000256" key="3">
    <source>
        <dbReference type="ARBA" id="ARBA00022806"/>
    </source>
</evidence>
<keyword evidence="5 8" id="KW-0694">RNA-binding</keyword>
<evidence type="ECO:0000256" key="4">
    <source>
        <dbReference type="ARBA" id="ARBA00022840"/>
    </source>
</evidence>
<dbReference type="KEGG" id="mbe:MBM_01660"/>
<dbReference type="EMBL" id="JH921430">
    <property type="protein sequence ID" value="EKD19708.1"/>
    <property type="molecule type" value="Genomic_DNA"/>
</dbReference>
<proteinExistence type="inferred from homology"/>
<reference evidence="12 13" key="1">
    <citation type="journal article" date="2012" name="BMC Genomics">
        <title>Sequencing the genome of Marssonina brunnea reveals fungus-poplar co-evolution.</title>
        <authorList>
            <person name="Zhu S."/>
            <person name="Cao Y.-Z."/>
            <person name="Jiang C."/>
            <person name="Tan B.-Y."/>
            <person name="Wang Z."/>
            <person name="Feng S."/>
            <person name="Zhang L."/>
            <person name="Su X.-H."/>
            <person name="Brejova B."/>
            <person name="Vinar T."/>
            <person name="Xu M."/>
            <person name="Wang M.-X."/>
            <person name="Zhang S.-G."/>
            <person name="Huang M.-R."/>
            <person name="Wu R."/>
            <person name="Zhou Y."/>
        </authorList>
    </citation>
    <scope>NUCLEOTIDE SEQUENCE [LARGE SCALE GENOMIC DNA]</scope>
    <source>
        <strain evidence="12 13">MB_m1</strain>
    </source>
</reference>
<comment type="domain">
    <text evidence="8">The Q motif is unique to and characteristic of the DEAD box family of RNA helicases and controls ATP binding and hydrolysis.</text>
</comment>
<evidence type="ECO:0000256" key="6">
    <source>
        <dbReference type="ARBA" id="ARBA00023242"/>
    </source>
</evidence>
<dbReference type="PANTHER" id="PTHR24031">
    <property type="entry name" value="RNA HELICASE"/>
    <property type="match status" value="1"/>
</dbReference>
<organism evidence="12 13">
    <name type="scientific">Marssonina brunnea f. sp. multigermtubi (strain MB_m1)</name>
    <name type="common">Marssonina leaf spot fungus</name>
    <dbReference type="NCBI Taxonomy" id="1072389"/>
    <lineage>
        <taxon>Eukaryota</taxon>
        <taxon>Fungi</taxon>
        <taxon>Dikarya</taxon>
        <taxon>Ascomycota</taxon>
        <taxon>Pezizomycotina</taxon>
        <taxon>Leotiomycetes</taxon>
        <taxon>Helotiales</taxon>
        <taxon>Drepanopezizaceae</taxon>
        <taxon>Drepanopeziza</taxon>
    </lineage>
</organism>
<feature type="domain" description="Helicase C-terminal" evidence="11">
    <location>
        <begin position="344"/>
        <end position="526"/>
    </location>
</feature>
<dbReference type="InterPro" id="IPR014001">
    <property type="entry name" value="Helicase_ATP-bd"/>
</dbReference>
<dbReference type="Proteomes" id="UP000006753">
    <property type="component" value="Unassembled WGS sequence"/>
</dbReference>
<evidence type="ECO:0000313" key="13">
    <source>
        <dbReference type="Proteomes" id="UP000006753"/>
    </source>
</evidence>
<dbReference type="Pfam" id="PF00270">
    <property type="entry name" value="DEAD"/>
    <property type="match status" value="1"/>
</dbReference>
<keyword evidence="3 7" id="KW-0347">Helicase</keyword>
<feature type="compositionally biased region" description="Gly residues" evidence="9">
    <location>
        <begin position="684"/>
        <end position="700"/>
    </location>
</feature>
<evidence type="ECO:0000256" key="8">
    <source>
        <dbReference type="RuleBase" id="RU365068"/>
    </source>
</evidence>
<dbReference type="GO" id="GO:0016787">
    <property type="term" value="F:hydrolase activity"/>
    <property type="evidence" value="ECO:0007669"/>
    <property type="project" value="UniProtKB-KW"/>
</dbReference>
<dbReference type="OrthoDB" id="193716at2759"/>
<dbReference type="InterPro" id="IPR011545">
    <property type="entry name" value="DEAD/DEAH_box_helicase_dom"/>
</dbReference>
<keyword evidence="4 7" id="KW-0067">ATP-binding</keyword>
<keyword evidence="6" id="KW-0539">Nucleus</keyword>
<dbReference type="PROSITE" id="PS51194">
    <property type="entry name" value="HELICASE_CTER"/>
    <property type="match status" value="1"/>
</dbReference>
<comment type="similarity">
    <text evidence="7">Belongs to the DEAD box helicase family.</text>
</comment>
<evidence type="ECO:0000256" key="9">
    <source>
        <dbReference type="SAM" id="MobiDB-lite"/>
    </source>
</evidence>
<dbReference type="SUPFAM" id="SSF52540">
    <property type="entry name" value="P-loop containing nucleoside triphosphate hydrolases"/>
    <property type="match status" value="1"/>
</dbReference>
<comment type="catalytic activity">
    <reaction evidence="8">
        <text>ATP + H2O = ADP + phosphate + H(+)</text>
        <dbReference type="Rhea" id="RHEA:13065"/>
        <dbReference type="ChEBI" id="CHEBI:15377"/>
        <dbReference type="ChEBI" id="CHEBI:15378"/>
        <dbReference type="ChEBI" id="CHEBI:30616"/>
        <dbReference type="ChEBI" id="CHEBI:43474"/>
        <dbReference type="ChEBI" id="CHEBI:456216"/>
        <dbReference type="EC" id="3.6.4.13"/>
    </reaction>
</comment>
<evidence type="ECO:0000259" key="10">
    <source>
        <dbReference type="PROSITE" id="PS51192"/>
    </source>
</evidence>
<dbReference type="Gene3D" id="3.40.50.300">
    <property type="entry name" value="P-loop containing nucleotide triphosphate hydrolases"/>
    <property type="match status" value="2"/>
</dbReference>
<evidence type="ECO:0000256" key="2">
    <source>
        <dbReference type="ARBA" id="ARBA00022801"/>
    </source>
</evidence>
<dbReference type="EC" id="3.6.4.13" evidence="8"/>
<dbReference type="InterPro" id="IPR000629">
    <property type="entry name" value="RNA-helicase_DEAD-box_CS"/>
</dbReference>
<feature type="domain" description="Helicase ATP-binding" evidence="10">
    <location>
        <begin position="125"/>
        <end position="316"/>
    </location>
</feature>
<dbReference type="Pfam" id="PF00271">
    <property type="entry name" value="Helicase_C"/>
    <property type="match status" value="1"/>
</dbReference>
<dbReference type="GO" id="GO:0005524">
    <property type="term" value="F:ATP binding"/>
    <property type="evidence" value="ECO:0007669"/>
    <property type="project" value="UniProtKB-UniRule"/>
</dbReference>
<evidence type="ECO:0000256" key="7">
    <source>
        <dbReference type="RuleBase" id="RU000492"/>
    </source>
</evidence>
<evidence type="ECO:0000313" key="12">
    <source>
        <dbReference type="EMBL" id="EKD19708.1"/>
    </source>
</evidence>
<dbReference type="GO" id="GO:0003724">
    <property type="term" value="F:RNA helicase activity"/>
    <property type="evidence" value="ECO:0007669"/>
    <property type="project" value="UniProtKB-EC"/>
</dbReference>
<dbReference type="CDD" id="cd18787">
    <property type="entry name" value="SF2_C_DEAD"/>
    <property type="match status" value="1"/>
</dbReference>
<evidence type="ECO:0000259" key="11">
    <source>
        <dbReference type="PROSITE" id="PS51194"/>
    </source>
</evidence>
<dbReference type="InterPro" id="IPR027417">
    <property type="entry name" value="P-loop_NTPase"/>
</dbReference>
<sequence>MFNVCRRCPASISRVFRVAASATRTPSSKPLTLSSCLQPAARRPTAARWISVSSQFRNHAAAEREIADGENHVASGASSGPPPPQKDVTTFQELIDNDMVHRNVVEAITKGMGHQTMTEVQAMTINQALSGSDIVAQARTGTGKTLGFLVPTIQNILRQSPELATRKQYSRARASDIRAIIISPTRELAEQIAVEAEKLCGNTDLRVQVAVGGNSKRSMLQKTLREGCHLLVGTPGRLQDLLEDNYSGVKAPNLTTFVLDEADRLLDDGFSKDIRAIQDLLPDRKVVDRQTLLFSATMPREVMHLVRSTLKPGFHFVQAVKEGDLATHEKVPQHIVITPGIENHMPALLELAKREIEKAARAHTAGEEVRPFKAIVYFQSTANVILASDIFQNLKSTNSPGQGMFGKHPLYPAQISEMHGQLSQQARTYVSERFRRAKSAILFSTDVTARGMDFPNVTHVVQIGLPPNREQYIHRIGRTGRGDKTGDGLIFLNEASVQVARRMLRGLPIIPDKSLQSAEIDMTKDAQVPQSVAETLSQVGDAIKMVSRRTKEDAYMGALGSLGGVNPIEGAMALNRWTRYGWGFEEPPRVAPGLASKLGISRIEGMNVGHRQTDDFGDNDRGFGRQGGGYGGRGGAGGRSFGGRSDGGDRYGGGSSNRGSGGRSPGGFGDRKGRAHGFGDRGGRGGGFGGRSGGGGYGGGRGRDQGPRASF</sequence>
<name>K1XFY3_MARBU</name>
<feature type="compositionally biased region" description="Gly residues" evidence="9">
    <location>
        <begin position="624"/>
        <end position="668"/>
    </location>
</feature>
<comment type="function">
    <text evidence="8">RNA helicase.</text>
</comment>
<feature type="compositionally biased region" description="Basic and acidic residues" evidence="9">
    <location>
        <begin position="669"/>
        <end position="683"/>
    </location>
</feature>
<protein>
    <recommendedName>
        <fullName evidence="8">ATP-dependent RNA helicase</fullName>
        <ecNumber evidence="8">3.6.4.13</ecNumber>
    </recommendedName>
</protein>
<keyword evidence="1 7" id="KW-0547">Nucleotide-binding</keyword>
<feature type="region of interest" description="Disordered" evidence="9">
    <location>
        <begin position="609"/>
        <end position="711"/>
    </location>
</feature>
<keyword evidence="13" id="KW-1185">Reference proteome</keyword>
<evidence type="ECO:0000256" key="5">
    <source>
        <dbReference type="ARBA" id="ARBA00022884"/>
    </source>
</evidence>
<dbReference type="PROSITE" id="PS00039">
    <property type="entry name" value="DEAD_ATP_HELICASE"/>
    <property type="match status" value="1"/>
</dbReference>
<accession>K1XFY3</accession>